<sequence>MKAEFFRVCHPKVLWDIHFPALEGRGGDEFESPHRGHADFYAVGHGYIPRYLPHHSNGKGGKKCSLCVCSPGRDNGEARKIYDSKRGFERLKALFLTVEFHSIERFNARVYFLFVPEKGKRGTLKVQKLLWA</sequence>
<comment type="caution">
    <text evidence="1">The sequence shown here is derived from an EMBL/GenBank/DDBJ whole genome shotgun (WGS) entry which is preliminary data.</text>
</comment>
<evidence type="ECO:0000313" key="2">
    <source>
        <dbReference type="Proteomes" id="UP000886998"/>
    </source>
</evidence>
<organism evidence="1 2">
    <name type="scientific">Trichonephila inaurata madagascariensis</name>
    <dbReference type="NCBI Taxonomy" id="2747483"/>
    <lineage>
        <taxon>Eukaryota</taxon>
        <taxon>Metazoa</taxon>
        <taxon>Ecdysozoa</taxon>
        <taxon>Arthropoda</taxon>
        <taxon>Chelicerata</taxon>
        <taxon>Arachnida</taxon>
        <taxon>Araneae</taxon>
        <taxon>Araneomorphae</taxon>
        <taxon>Entelegynae</taxon>
        <taxon>Araneoidea</taxon>
        <taxon>Nephilidae</taxon>
        <taxon>Trichonephila</taxon>
        <taxon>Trichonephila inaurata</taxon>
    </lineage>
</organism>
<protein>
    <submittedName>
        <fullName evidence="1">Uncharacterized protein</fullName>
    </submittedName>
</protein>
<name>A0A8X6WPX4_9ARAC</name>
<reference evidence="1" key="1">
    <citation type="submission" date="2020-08" db="EMBL/GenBank/DDBJ databases">
        <title>Multicomponent nature underlies the extraordinary mechanical properties of spider dragline silk.</title>
        <authorList>
            <person name="Kono N."/>
            <person name="Nakamura H."/>
            <person name="Mori M."/>
            <person name="Yoshida Y."/>
            <person name="Ohtoshi R."/>
            <person name="Malay A.D."/>
            <person name="Moran D.A.P."/>
            <person name="Tomita M."/>
            <person name="Numata K."/>
            <person name="Arakawa K."/>
        </authorList>
    </citation>
    <scope>NUCLEOTIDE SEQUENCE</scope>
</reference>
<accession>A0A8X6WPX4</accession>
<dbReference type="AlphaFoldDB" id="A0A8X6WPX4"/>
<dbReference type="EMBL" id="BMAV01001244">
    <property type="protein sequence ID" value="GFY39173.1"/>
    <property type="molecule type" value="Genomic_DNA"/>
</dbReference>
<dbReference type="Proteomes" id="UP000886998">
    <property type="component" value="Unassembled WGS sequence"/>
</dbReference>
<gene>
    <name evidence="1" type="ORF">TNIN_499031</name>
</gene>
<keyword evidence="2" id="KW-1185">Reference proteome</keyword>
<evidence type="ECO:0000313" key="1">
    <source>
        <dbReference type="EMBL" id="GFY39173.1"/>
    </source>
</evidence>
<proteinExistence type="predicted"/>